<evidence type="ECO:0000313" key="4">
    <source>
        <dbReference type="EMBL" id="GLS85423.1"/>
    </source>
</evidence>
<feature type="transmembrane region" description="Helical" evidence="3">
    <location>
        <begin position="153"/>
        <end position="172"/>
    </location>
</feature>
<dbReference type="Proteomes" id="UP001157355">
    <property type="component" value="Unassembled WGS sequence"/>
</dbReference>
<feature type="region of interest" description="Disordered" evidence="2">
    <location>
        <begin position="541"/>
        <end position="560"/>
    </location>
</feature>
<feature type="compositionally biased region" description="Basic and acidic residues" evidence="2">
    <location>
        <begin position="657"/>
        <end position="670"/>
    </location>
</feature>
<comment type="caution">
    <text evidence="4">The sequence shown here is derived from an EMBL/GenBank/DDBJ whole genome shotgun (WGS) entry which is preliminary data.</text>
</comment>
<evidence type="ECO:0000256" key="1">
    <source>
        <dbReference type="SAM" id="Coils"/>
    </source>
</evidence>
<proteinExistence type="predicted"/>
<name>A0AA37TQT8_9RHOB</name>
<reference evidence="4 5" key="1">
    <citation type="journal article" date="2014" name="Int. J. Syst. Evol. Microbiol.">
        <title>Complete genome sequence of Corynebacterium casei LMG S-19264T (=DSM 44701T), isolated from a smear-ripened cheese.</title>
        <authorList>
            <consortium name="US DOE Joint Genome Institute (JGI-PGF)"/>
            <person name="Walter F."/>
            <person name="Albersmeier A."/>
            <person name="Kalinowski J."/>
            <person name="Ruckert C."/>
        </authorList>
    </citation>
    <scope>NUCLEOTIDE SEQUENCE [LARGE SCALE GENOMIC DNA]</scope>
    <source>
        <strain evidence="4 5">NBRC 111766</strain>
    </source>
</reference>
<gene>
    <name evidence="4" type="ORF">GCM10010873_03960</name>
</gene>
<feature type="compositionally biased region" description="Polar residues" evidence="2">
    <location>
        <begin position="739"/>
        <end position="750"/>
    </location>
</feature>
<dbReference type="InterPro" id="IPR012683">
    <property type="entry name" value="CHP02302_TM"/>
</dbReference>
<keyword evidence="5" id="KW-1185">Reference proteome</keyword>
<keyword evidence="3" id="KW-1133">Transmembrane helix</keyword>
<feature type="region of interest" description="Disordered" evidence="2">
    <location>
        <begin position="600"/>
        <end position="773"/>
    </location>
</feature>
<organism evidence="4 5">
    <name type="scientific">Cypionkella aquatica</name>
    <dbReference type="NCBI Taxonomy" id="1756042"/>
    <lineage>
        <taxon>Bacteria</taxon>
        <taxon>Pseudomonadati</taxon>
        <taxon>Pseudomonadota</taxon>
        <taxon>Alphaproteobacteria</taxon>
        <taxon>Rhodobacterales</taxon>
        <taxon>Paracoccaceae</taxon>
        <taxon>Cypionkella</taxon>
    </lineage>
</organism>
<dbReference type="RefSeq" id="WP_284323642.1">
    <property type="nucleotide sequence ID" value="NZ_BSPP01000002.1"/>
</dbReference>
<feature type="compositionally biased region" description="Basic and acidic residues" evidence="2">
    <location>
        <begin position="712"/>
        <end position="738"/>
    </location>
</feature>
<evidence type="ECO:0000313" key="5">
    <source>
        <dbReference type="Proteomes" id="UP001157355"/>
    </source>
</evidence>
<keyword evidence="1" id="KW-0175">Coiled coil</keyword>
<dbReference type="EMBL" id="BSPP01000002">
    <property type="protein sequence ID" value="GLS85423.1"/>
    <property type="molecule type" value="Genomic_DNA"/>
</dbReference>
<protein>
    <submittedName>
        <fullName evidence="4">ATPase</fullName>
    </submittedName>
</protein>
<feature type="compositionally biased region" description="Basic and acidic residues" evidence="2">
    <location>
        <begin position="689"/>
        <end position="705"/>
    </location>
</feature>
<evidence type="ECO:0000256" key="3">
    <source>
        <dbReference type="SAM" id="Phobius"/>
    </source>
</evidence>
<sequence>MTEPSEAQALKKIETPLRITLAGLWAERITRAFWPLWSIASASLAAAAFGLQDALPLEAAWFLMVTATLGLIWGIIHGFRAFRRPSRVDALIRLDSKLPGQPIAALRDTQAIGISDDASKAVWAAHRARMAARASTARPVQPDLQLASRDRYALRYVALTALVMALLFGSIWRVTSVAGIAPGGTANAAAGPAWEGWAQPPAYTGKPALYLNDQTADALTLPTGTRLQIRLYGEPGALIVSETVSGRTDAPPASQPAQDFTVTTSGKLAIEGAAGRTWRIIATPDRAPSITPAAEISRDGDGRFKQKFSAKDDYGVTKGQVTIALDLAAVPRIYGLKTEPESIPAVVLDLPLPVKGSRAEIASTLVDDLSESVLSNLPVTLTYAATDAAGQTGTAEPLHLILPGKRFFDPLADALIEMRRNILWSRSNAPATLEILKAVSNQPGDIFPDDKSYTRLKAVIKRLDAEAASLTPKARDEIAKELWEISLMIEDGKLSNAKDRMMRAQDRLAEAIRKGASPEEIQKLMDELRDALDDYMAEEAKKNPADPNDETSPQQQGPSITQDQIDQMLDKLQKLMEEGKTAEAAELMKQLQELMNSMKVQQGDGQSGKGSPGKQAMKDLGDTLRGQQGLSDDSFRDLQDGQESPGPDGKTLSQRQQELRERLNQLRDGGKLPGQGSDKGSDGKQALNDAERAMKDAEDALKDGDLPGALDKQAEAMDKMRQGMRDFGDALADQERQRGSTPDGTEQTEAPESGGPRNPLGPDNGLRIGSDGNLAENKEIYKRAQELLDQIRKRSADQSRPDQERSYLNRLLDLF</sequence>
<keyword evidence="3" id="KW-0812">Transmembrane</keyword>
<feature type="transmembrane region" description="Helical" evidence="3">
    <location>
        <begin position="32"/>
        <end position="51"/>
    </location>
</feature>
<dbReference type="AlphaFoldDB" id="A0AA37TQT8"/>
<evidence type="ECO:0000256" key="2">
    <source>
        <dbReference type="SAM" id="MobiDB-lite"/>
    </source>
</evidence>
<accession>A0AA37TQT8</accession>
<dbReference type="Pfam" id="PF13779">
    <property type="entry name" value="DUF4175"/>
    <property type="match status" value="1"/>
</dbReference>
<keyword evidence="3" id="KW-0472">Membrane</keyword>
<feature type="coiled-coil region" evidence="1">
    <location>
        <begin position="494"/>
        <end position="541"/>
    </location>
</feature>
<feature type="transmembrane region" description="Helical" evidence="3">
    <location>
        <begin position="57"/>
        <end position="76"/>
    </location>
</feature>
<feature type="compositionally biased region" description="Polar residues" evidence="2">
    <location>
        <begin position="550"/>
        <end position="560"/>
    </location>
</feature>